<feature type="transmembrane region" description="Helical" evidence="1">
    <location>
        <begin position="21"/>
        <end position="45"/>
    </location>
</feature>
<dbReference type="Proteomes" id="UP001595665">
    <property type="component" value="Unassembled WGS sequence"/>
</dbReference>
<evidence type="ECO:0000313" key="3">
    <source>
        <dbReference type="Proteomes" id="UP001595665"/>
    </source>
</evidence>
<evidence type="ECO:0000256" key="1">
    <source>
        <dbReference type="SAM" id="Phobius"/>
    </source>
</evidence>
<sequence>MKALIQDIARRFGRLPRGYRAIVAGILAVLVLYKAIDIGAAWYWFAP</sequence>
<organism evidence="2 3">
    <name type="scientific">Massilia haematophila</name>
    <dbReference type="NCBI Taxonomy" id="457923"/>
    <lineage>
        <taxon>Bacteria</taxon>
        <taxon>Pseudomonadati</taxon>
        <taxon>Pseudomonadota</taxon>
        <taxon>Betaproteobacteria</taxon>
        <taxon>Burkholderiales</taxon>
        <taxon>Oxalobacteraceae</taxon>
        <taxon>Telluria group</taxon>
        <taxon>Massilia</taxon>
    </lineage>
</organism>
<keyword evidence="3" id="KW-1185">Reference proteome</keyword>
<keyword evidence="1" id="KW-0472">Membrane</keyword>
<gene>
    <name evidence="2" type="ORF">ACFOPH_11865</name>
</gene>
<protein>
    <recommendedName>
        <fullName evidence="4">AI-2E family transporter</fullName>
    </recommendedName>
</protein>
<evidence type="ECO:0000313" key="2">
    <source>
        <dbReference type="EMBL" id="MFC3458934.1"/>
    </source>
</evidence>
<proteinExistence type="predicted"/>
<reference evidence="3" key="1">
    <citation type="journal article" date="2019" name="Int. J. Syst. Evol. Microbiol.">
        <title>The Global Catalogue of Microorganisms (GCM) 10K type strain sequencing project: providing services to taxonomists for standard genome sequencing and annotation.</title>
        <authorList>
            <consortium name="The Broad Institute Genomics Platform"/>
            <consortium name="The Broad Institute Genome Sequencing Center for Infectious Disease"/>
            <person name="Wu L."/>
            <person name="Ma J."/>
        </authorList>
    </citation>
    <scope>NUCLEOTIDE SEQUENCE [LARGE SCALE GENOMIC DNA]</scope>
    <source>
        <strain evidence="3">CCM 7480</strain>
    </source>
</reference>
<dbReference type="EMBL" id="JBHRVV010000001">
    <property type="protein sequence ID" value="MFC3458934.1"/>
    <property type="molecule type" value="Genomic_DNA"/>
</dbReference>
<evidence type="ECO:0008006" key="4">
    <source>
        <dbReference type="Google" id="ProtNLM"/>
    </source>
</evidence>
<keyword evidence="1" id="KW-1133">Transmembrane helix</keyword>
<dbReference type="RefSeq" id="WP_312549318.1">
    <property type="nucleotide sequence ID" value="NZ_JBHRVV010000001.1"/>
</dbReference>
<comment type="caution">
    <text evidence="2">The sequence shown here is derived from an EMBL/GenBank/DDBJ whole genome shotgun (WGS) entry which is preliminary data.</text>
</comment>
<name>A0ABV7PIG6_9BURK</name>
<accession>A0ABV7PIG6</accession>
<keyword evidence="1" id="KW-0812">Transmembrane</keyword>